<comment type="caution">
    <text evidence="1">The sequence shown here is derived from an EMBL/GenBank/DDBJ whole genome shotgun (WGS) entry which is preliminary data.</text>
</comment>
<accession>A0ABU8F7D5</accession>
<keyword evidence="2" id="KW-1185">Reference proteome</keyword>
<protein>
    <submittedName>
        <fullName evidence="1">Uncharacterized protein</fullName>
    </submittedName>
</protein>
<evidence type="ECO:0000313" key="2">
    <source>
        <dbReference type="Proteomes" id="UP001364890"/>
    </source>
</evidence>
<dbReference type="Proteomes" id="UP001364890">
    <property type="component" value="Unassembled WGS sequence"/>
</dbReference>
<gene>
    <name evidence="1" type="ORF">WAX74_14995</name>
</gene>
<reference evidence="1 2" key="1">
    <citation type="submission" date="2024-01" db="EMBL/GenBank/DDBJ databases">
        <title>Seven novel Bacillus-like species.</title>
        <authorList>
            <person name="Liu G."/>
        </authorList>
    </citation>
    <scope>NUCLEOTIDE SEQUENCE [LARGE SCALE GENOMIC DNA]</scope>
    <source>
        <strain evidence="1 2">FJAT-51614</strain>
    </source>
</reference>
<name>A0ABU8F7D5_9BACI</name>
<dbReference type="EMBL" id="JBAWSY010000013">
    <property type="protein sequence ID" value="MEI4770928.1"/>
    <property type="molecule type" value="Genomic_DNA"/>
</dbReference>
<proteinExistence type="predicted"/>
<organism evidence="1 2">
    <name type="scientific">Psychrobacillus mangrovi</name>
    <dbReference type="NCBI Taxonomy" id="3117745"/>
    <lineage>
        <taxon>Bacteria</taxon>
        <taxon>Bacillati</taxon>
        <taxon>Bacillota</taxon>
        <taxon>Bacilli</taxon>
        <taxon>Bacillales</taxon>
        <taxon>Bacillaceae</taxon>
        <taxon>Psychrobacillus</taxon>
    </lineage>
</organism>
<dbReference type="RefSeq" id="WP_336498496.1">
    <property type="nucleotide sequence ID" value="NZ_JBAWSY010000013.1"/>
</dbReference>
<sequence length="90" mass="10347">MTKKLFPSYKIAPAYLCHKIIEVDKRGVKVFVKDTTSGRLGEVVEDENEFLQTSERVAVHYIAKDKSPSLHYVYNFNPTKSKREILLGTE</sequence>
<evidence type="ECO:0000313" key="1">
    <source>
        <dbReference type="EMBL" id="MEI4770928.1"/>
    </source>
</evidence>